<evidence type="ECO:0000256" key="1">
    <source>
        <dbReference type="SAM" id="Coils"/>
    </source>
</evidence>
<evidence type="ECO:0000256" key="2">
    <source>
        <dbReference type="SAM" id="Phobius"/>
    </source>
</evidence>
<keyword evidence="2" id="KW-1133">Transmembrane helix</keyword>
<proteinExistence type="predicted"/>
<dbReference type="PANTHER" id="PTHR32309">
    <property type="entry name" value="TYROSINE-PROTEIN KINASE"/>
    <property type="match status" value="1"/>
</dbReference>
<accession>A0ABX1WVE5</accession>
<name>A0ABX1WVE5_9BACT</name>
<evidence type="ECO:0008006" key="5">
    <source>
        <dbReference type="Google" id="ProtNLM"/>
    </source>
</evidence>
<feature type="transmembrane region" description="Helical" evidence="2">
    <location>
        <begin position="14"/>
        <end position="32"/>
    </location>
</feature>
<dbReference type="SUPFAM" id="SSF52540">
    <property type="entry name" value="P-loop containing nucleoside triphosphate hydrolases"/>
    <property type="match status" value="1"/>
</dbReference>
<dbReference type="InterPro" id="IPR050445">
    <property type="entry name" value="Bact_polysacc_biosynth/exp"/>
</dbReference>
<feature type="transmembrane region" description="Helical" evidence="2">
    <location>
        <begin position="475"/>
        <end position="498"/>
    </location>
</feature>
<dbReference type="InterPro" id="IPR027417">
    <property type="entry name" value="P-loop_NTPase"/>
</dbReference>
<evidence type="ECO:0000313" key="3">
    <source>
        <dbReference type="EMBL" id="NOU59991.1"/>
    </source>
</evidence>
<feature type="coiled-coil region" evidence="1">
    <location>
        <begin position="221"/>
        <end position="248"/>
    </location>
</feature>
<reference evidence="3 4" key="1">
    <citation type="submission" date="2018-12" db="EMBL/GenBank/DDBJ databases">
        <title>Marinifilum JC070 sp. nov., a marine bacterium isolated from Yongle Blue Hole in the South China Sea.</title>
        <authorList>
            <person name="Fu T."/>
        </authorList>
    </citation>
    <scope>NUCLEOTIDE SEQUENCE [LARGE SCALE GENOMIC DNA]</scope>
    <source>
        <strain evidence="3 4">JC070</strain>
    </source>
</reference>
<keyword evidence="4" id="KW-1185">Reference proteome</keyword>
<keyword evidence="2" id="KW-0472">Membrane</keyword>
<evidence type="ECO:0000313" key="4">
    <source>
        <dbReference type="Proteomes" id="UP000732105"/>
    </source>
</evidence>
<dbReference type="Proteomes" id="UP000732105">
    <property type="component" value="Unassembled WGS sequence"/>
</dbReference>
<keyword evidence="2" id="KW-0812">Transmembrane</keyword>
<sequence>MNIIFFIRLLQKHILVLMITPIIMVSLVFILTKDQPKMYDSSTRIYTGIATGSSIVSLEESKLDLFGTRIAFDNFINLIRTKTTIEEVALRLFTKHMLLDGPKSDIILKKHYDELMEMVPAEVKALIVKNDPEQTYLNFVAYKDTNHTNFIYELIHLDHRHYSSKRILAEIKVSRIQSSDMVKISYNSDDPGICANTLELINEVFVRIYSDIKVNQSDAVVSYFQKEIENAEADLNVAEEELVEFNKAHNIINYYEQTRHIASEKEHFDLSYTEIQMKNTAEASVLDLLESKMTANEKRRITSSEMLDVRKKLSDINHELWLKTNRSLLNYEKSDEDSVGILSLKKEAEYIEGQLRELLDKQYEINNSKEGVSGHSLLNRWLEKIIAFESSKAQLEVGDQIKKEFEELFEYYAPLGATMKRLERKINVAEQKYLSLLESLNKAKLKQQNIELNSNLKIVSPPFHPIEARASKRKFLLIIAFMIGFVIPTFIILVLEFLDAGIKTIARAEDCIGKKVLAMFPNLAVKNKRLKLDDIKNKTLDVLTRKLLLMKPSVAGENKALQILVFSNQAGEGKSFVFSKIAEKLHNIGLKIQYVSHNQTDEPADYERSCYEFTPNFHRVKGVQELGENVKGKEDFDYTFVEIPGILNNSYPVHLVRESDYSMLVVRANRAWAKADRNSFEDFLSVAGDDDSVQVVLNGVQINEMETILGDLPKERTKFRKGIKNALRLRFFTKTKFS</sequence>
<gene>
    <name evidence="3" type="ORF">ELS83_09160</name>
</gene>
<dbReference type="EMBL" id="RZNH01000012">
    <property type="protein sequence ID" value="NOU59991.1"/>
    <property type="molecule type" value="Genomic_DNA"/>
</dbReference>
<comment type="caution">
    <text evidence="3">The sequence shown here is derived from an EMBL/GenBank/DDBJ whole genome shotgun (WGS) entry which is preliminary data.</text>
</comment>
<organism evidence="3 4">
    <name type="scientific">Marinifilum caeruleilacunae</name>
    <dbReference type="NCBI Taxonomy" id="2499076"/>
    <lineage>
        <taxon>Bacteria</taxon>
        <taxon>Pseudomonadati</taxon>
        <taxon>Bacteroidota</taxon>
        <taxon>Bacteroidia</taxon>
        <taxon>Marinilabiliales</taxon>
        <taxon>Marinifilaceae</taxon>
    </lineage>
</organism>
<keyword evidence="1" id="KW-0175">Coiled coil</keyword>
<protein>
    <recommendedName>
        <fullName evidence="5">Polysaccharide chain length determinant N-terminal domain-containing protein</fullName>
    </recommendedName>
</protein>
<dbReference type="PANTHER" id="PTHR32309:SF13">
    <property type="entry name" value="FERRIC ENTEROBACTIN TRANSPORT PROTEIN FEPE"/>
    <property type="match status" value="1"/>
</dbReference>